<comment type="caution">
    <text evidence="5">The sequence shown here is derived from an EMBL/GenBank/DDBJ whole genome shotgun (WGS) entry which is preliminary data.</text>
</comment>
<dbReference type="Gene3D" id="1.10.150.240">
    <property type="entry name" value="Putative phosphatase, domain 2"/>
    <property type="match status" value="1"/>
</dbReference>
<dbReference type="GO" id="GO:0016787">
    <property type="term" value="F:hydrolase activity"/>
    <property type="evidence" value="ECO:0007669"/>
    <property type="project" value="UniProtKB-KW"/>
</dbReference>
<dbReference type="InterPro" id="IPR023214">
    <property type="entry name" value="HAD_sf"/>
</dbReference>
<dbReference type="AlphaFoldDB" id="A0A0F3IRX2"/>
<dbReference type="OrthoDB" id="9797743at2"/>
<reference evidence="5 6" key="1">
    <citation type="submission" date="2015-03" db="EMBL/GenBank/DDBJ databases">
        <title>Draft genome sequence of Elstera litoralis.</title>
        <authorList>
            <person name="Rahalkar M.C."/>
            <person name="Dhakephalkar P.K."/>
            <person name="Pore S.D."/>
            <person name="Arora P."/>
            <person name="Kapse N.G."/>
            <person name="Pandit P.S."/>
        </authorList>
    </citation>
    <scope>NUCLEOTIDE SEQUENCE [LARGE SCALE GENOMIC DNA]</scope>
    <source>
        <strain evidence="5 6">Dia-1</strain>
    </source>
</reference>
<name>A0A0F3IRX2_9PROT</name>
<keyword evidence="5" id="KW-0378">Hydrolase</keyword>
<comment type="similarity">
    <text evidence="2">Belongs to the HAD-like hydrolase superfamily. CbbY/CbbZ/Gph/YieH family.</text>
</comment>
<dbReference type="InterPro" id="IPR006439">
    <property type="entry name" value="HAD-SF_hydro_IA"/>
</dbReference>
<evidence type="ECO:0000256" key="1">
    <source>
        <dbReference type="ARBA" id="ARBA00001946"/>
    </source>
</evidence>
<dbReference type="Proteomes" id="UP000033774">
    <property type="component" value="Unassembled WGS sequence"/>
</dbReference>
<accession>A0A0F3IRX2</accession>
<dbReference type="SFLD" id="SFLDS00003">
    <property type="entry name" value="Haloacid_Dehalogenase"/>
    <property type="match status" value="1"/>
</dbReference>
<dbReference type="GO" id="GO:0046872">
    <property type="term" value="F:metal ion binding"/>
    <property type="evidence" value="ECO:0007669"/>
    <property type="project" value="UniProtKB-KW"/>
</dbReference>
<dbReference type="SFLD" id="SFLDG01129">
    <property type="entry name" value="C1.5:_HAD__Beta-PGM__Phosphata"/>
    <property type="match status" value="1"/>
</dbReference>
<evidence type="ECO:0000313" key="5">
    <source>
        <dbReference type="EMBL" id="KJV09372.1"/>
    </source>
</evidence>
<dbReference type="PANTHER" id="PTHR46193">
    <property type="entry name" value="6-PHOSPHOGLUCONATE PHOSPHATASE"/>
    <property type="match status" value="1"/>
</dbReference>
<protein>
    <submittedName>
        <fullName evidence="5">Hydrolase</fullName>
    </submittedName>
</protein>
<dbReference type="Gene3D" id="3.40.50.1000">
    <property type="entry name" value="HAD superfamily/HAD-like"/>
    <property type="match status" value="1"/>
</dbReference>
<dbReference type="Pfam" id="PF00702">
    <property type="entry name" value="Hydrolase"/>
    <property type="match status" value="1"/>
</dbReference>
<keyword evidence="6" id="KW-1185">Reference proteome</keyword>
<dbReference type="InterPro" id="IPR036412">
    <property type="entry name" value="HAD-like_sf"/>
</dbReference>
<proteinExistence type="inferred from homology"/>
<dbReference type="EMBL" id="LAJY01000295">
    <property type="protein sequence ID" value="KJV09372.1"/>
    <property type="molecule type" value="Genomic_DNA"/>
</dbReference>
<dbReference type="InterPro" id="IPR023198">
    <property type="entry name" value="PGP-like_dom2"/>
</dbReference>
<dbReference type="CDD" id="cd07526">
    <property type="entry name" value="HAD_BPGM_like"/>
    <property type="match status" value="1"/>
</dbReference>
<comment type="cofactor">
    <cofactor evidence="1">
        <name>Mg(2+)</name>
        <dbReference type="ChEBI" id="CHEBI:18420"/>
    </cofactor>
</comment>
<dbReference type="InterPro" id="IPR051600">
    <property type="entry name" value="Beta-PGM-like"/>
</dbReference>
<dbReference type="RefSeq" id="WP_045776037.1">
    <property type="nucleotide sequence ID" value="NZ_LAJY01000295.1"/>
</dbReference>
<evidence type="ECO:0000256" key="2">
    <source>
        <dbReference type="ARBA" id="ARBA00006171"/>
    </source>
</evidence>
<gene>
    <name evidence="5" type="ORF">VZ95_11915</name>
</gene>
<organism evidence="5 6">
    <name type="scientific">Elstera litoralis</name>
    <dbReference type="NCBI Taxonomy" id="552518"/>
    <lineage>
        <taxon>Bacteria</taxon>
        <taxon>Pseudomonadati</taxon>
        <taxon>Pseudomonadota</taxon>
        <taxon>Alphaproteobacteria</taxon>
        <taxon>Rhodospirillales</taxon>
        <taxon>Rhodospirillaceae</taxon>
        <taxon>Elstera</taxon>
    </lineage>
</organism>
<keyword evidence="4" id="KW-0460">Magnesium</keyword>
<dbReference type="PANTHER" id="PTHR46193:SF10">
    <property type="entry name" value="6-PHOSPHOGLUCONATE PHOSPHATASE"/>
    <property type="match status" value="1"/>
</dbReference>
<evidence type="ECO:0000256" key="3">
    <source>
        <dbReference type="ARBA" id="ARBA00022723"/>
    </source>
</evidence>
<evidence type="ECO:0000256" key="4">
    <source>
        <dbReference type="ARBA" id="ARBA00022842"/>
    </source>
</evidence>
<evidence type="ECO:0000313" key="6">
    <source>
        <dbReference type="Proteomes" id="UP000033774"/>
    </source>
</evidence>
<dbReference type="SUPFAM" id="SSF56784">
    <property type="entry name" value="HAD-like"/>
    <property type="match status" value="1"/>
</dbReference>
<dbReference type="NCBIfam" id="TIGR01509">
    <property type="entry name" value="HAD-SF-IA-v3"/>
    <property type="match status" value="1"/>
</dbReference>
<dbReference type="SFLD" id="SFLDG01135">
    <property type="entry name" value="C1.5.6:_HAD__Beta-PGM__Phospha"/>
    <property type="match status" value="1"/>
</dbReference>
<keyword evidence="3" id="KW-0479">Metal-binding</keyword>
<sequence>MRFDLVIFDCDGVLVDSEVLSCTSLAALLTEAGLPTRADEAMARFLGRSVTAIAEDFQARLGRPLPDDFLPRFRTDVMARMQRDLTAIPDIAEVLDALTARGQRFCVASSSERPRLDLALSLTGLAPFFENRVFNAAMVARGKPAPDLFLHAAQALNADPARCLVIEDSLAGVQAGKAAGMIVWGFTGGSHHQDGASAERLAAAGADRLFSRMKEFDPAGV</sequence>